<evidence type="ECO:0000256" key="7">
    <source>
        <dbReference type="ARBA" id="ARBA00022692"/>
    </source>
</evidence>
<dbReference type="Gene3D" id="1.20.1300.10">
    <property type="entry name" value="Fumarate reductase/succinate dehydrogenase, transmembrane subunit"/>
    <property type="match status" value="1"/>
</dbReference>
<evidence type="ECO:0000256" key="6">
    <source>
        <dbReference type="ARBA" id="ARBA00022617"/>
    </source>
</evidence>
<reference evidence="14 15" key="1">
    <citation type="submission" date="2023-11" db="EMBL/GenBank/DDBJ databases">
        <title>MicrobeMod: A computational toolkit for identifying prokaryotic methylation and restriction-modification with nanopore sequencing.</title>
        <authorList>
            <person name="Crits-Christoph A."/>
            <person name="Kang S.C."/>
            <person name="Lee H."/>
            <person name="Ostrov N."/>
        </authorList>
    </citation>
    <scope>NUCLEOTIDE SEQUENCE [LARGE SCALE GENOMIC DNA]</scope>
    <source>
        <strain evidence="14 15">ATCC 49870</strain>
    </source>
</reference>
<feature type="transmembrane region" description="Helical" evidence="13">
    <location>
        <begin position="108"/>
        <end position="130"/>
    </location>
</feature>
<comment type="function">
    <text evidence="2">Membrane-anchoring subunit of succinate dehydrogenase (SDH).</text>
</comment>
<protein>
    <recommendedName>
        <fullName evidence="5">Succinate dehydrogenase cytochrome b556 subunit</fullName>
    </recommendedName>
</protein>
<evidence type="ECO:0000256" key="12">
    <source>
        <dbReference type="ARBA" id="ARBA00025912"/>
    </source>
</evidence>
<keyword evidence="10" id="KW-0408">Iron</keyword>
<keyword evidence="9 13" id="KW-1133">Transmembrane helix</keyword>
<dbReference type="InterPro" id="IPR014314">
    <property type="entry name" value="Succ_DH_cytb556"/>
</dbReference>
<evidence type="ECO:0000313" key="15">
    <source>
        <dbReference type="Proteomes" id="UP001327459"/>
    </source>
</evidence>
<keyword evidence="11 13" id="KW-0472">Membrane</keyword>
<comment type="cofactor">
    <cofactor evidence="1">
        <name>heme</name>
        <dbReference type="ChEBI" id="CHEBI:30413"/>
    </cofactor>
</comment>
<evidence type="ECO:0000256" key="9">
    <source>
        <dbReference type="ARBA" id="ARBA00022989"/>
    </source>
</evidence>
<dbReference type="RefSeq" id="WP_322521327.1">
    <property type="nucleotide sequence ID" value="NZ_CP140153.1"/>
</dbReference>
<evidence type="ECO:0000313" key="14">
    <source>
        <dbReference type="EMBL" id="WQH16329.1"/>
    </source>
</evidence>
<evidence type="ECO:0000256" key="5">
    <source>
        <dbReference type="ARBA" id="ARBA00020076"/>
    </source>
</evidence>
<evidence type="ECO:0000256" key="10">
    <source>
        <dbReference type="ARBA" id="ARBA00023004"/>
    </source>
</evidence>
<dbReference type="SUPFAM" id="SSF81343">
    <property type="entry name" value="Fumarate reductase respiratory complex transmembrane subunits"/>
    <property type="match status" value="1"/>
</dbReference>
<dbReference type="PIRSF" id="PIRSF000178">
    <property type="entry name" value="SDH_cyt_b560"/>
    <property type="match status" value="1"/>
</dbReference>
<keyword evidence="15" id="KW-1185">Reference proteome</keyword>
<dbReference type="PROSITE" id="PS01000">
    <property type="entry name" value="SDH_CYT_1"/>
    <property type="match status" value="1"/>
</dbReference>
<dbReference type="PANTHER" id="PTHR10978">
    <property type="entry name" value="SUCCINATE DEHYDROGENASE CYTOCHROME B560 SUBUNIT"/>
    <property type="match status" value="1"/>
</dbReference>
<proteinExistence type="inferred from homology"/>
<dbReference type="Pfam" id="PF01127">
    <property type="entry name" value="Sdh_cyt"/>
    <property type="match status" value="1"/>
</dbReference>
<comment type="subcellular location">
    <subcellularLocation>
        <location evidence="3">Membrane</location>
        <topology evidence="3">Multi-pass membrane protein</topology>
    </subcellularLocation>
</comment>
<keyword evidence="6" id="KW-0349">Heme</keyword>
<dbReference type="NCBIfam" id="TIGR02970">
    <property type="entry name" value="succ_dehyd_cytB"/>
    <property type="match status" value="1"/>
</dbReference>
<comment type="similarity">
    <text evidence="4">Belongs to the cytochrome b560 family.</text>
</comment>
<name>A0ABZ0YXM9_9GAMM</name>
<dbReference type="PANTHER" id="PTHR10978:SF5">
    <property type="entry name" value="SUCCINATE DEHYDROGENASE CYTOCHROME B560 SUBUNIT, MITOCHONDRIAL"/>
    <property type="match status" value="1"/>
</dbReference>
<dbReference type="InterPro" id="IPR034804">
    <property type="entry name" value="SQR/QFR_C/D"/>
</dbReference>
<dbReference type="InterPro" id="IPR018495">
    <property type="entry name" value="Succ_DH_cyt_bsu_CS"/>
</dbReference>
<keyword evidence="7 13" id="KW-0812">Transmembrane</keyword>
<dbReference type="CDD" id="cd03499">
    <property type="entry name" value="SQR_TypeC_SdhC"/>
    <property type="match status" value="1"/>
</dbReference>
<gene>
    <name evidence="14" type="primary">sdhC</name>
    <name evidence="14" type="ORF">SR882_00085</name>
</gene>
<feature type="transmembrane region" description="Helical" evidence="13">
    <location>
        <begin position="35"/>
        <end position="55"/>
    </location>
</feature>
<keyword evidence="8" id="KW-0479">Metal-binding</keyword>
<evidence type="ECO:0000256" key="13">
    <source>
        <dbReference type="SAM" id="Phobius"/>
    </source>
</evidence>
<sequence>MPPKDQNSHRKRPVFLDLRRMHFPPQAIASIAHRLTGVLMILAIPPATWLFALSLSGPAGFARAGEVLTGLPARLAGLLLALALAHHLFAGIRYLLLDLDIGITRVTARRSALLVMGVGVIAGLGLWWGLWA</sequence>
<dbReference type="Proteomes" id="UP001327459">
    <property type="component" value="Chromosome"/>
</dbReference>
<evidence type="ECO:0000256" key="4">
    <source>
        <dbReference type="ARBA" id="ARBA00007244"/>
    </source>
</evidence>
<evidence type="ECO:0000256" key="11">
    <source>
        <dbReference type="ARBA" id="ARBA00023136"/>
    </source>
</evidence>
<dbReference type="EMBL" id="CP140153">
    <property type="protein sequence ID" value="WQH16329.1"/>
    <property type="molecule type" value="Genomic_DNA"/>
</dbReference>
<organism evidence="14 15">
    <name type="scientific">Guyparkeria halophila</name>
    <dbReference type="NCBI Taxonomy" id="47960"/>
    <lineage>
        <taxon>Bacteria</taxon>
        <taxon>Pseudomonadati</taxon>
        <taxon>Pseudomonadota</taxon>
        <taxon>Gammaproteobacteria</taxon>
        <taxon>Chromatiales</taxon>
        <taxon>Thioalkalibacteraceae</taxon>
        <taxon>Guyparkeria</taxon>
    </lineage>
</organism>
<feature type="transmembrane region" description="Helical" evidence="13">
    <location>
        <begin position="75"/>
        <end position="96"/>
    </location>
</feature>
<evidence type="ECO:0000256" key="1">
    <source>
        <dbReference type="ARBA" id="ARBA00001971"/>
    </source>
</evidence>
<dbReference type="InterPro" id="IPR000701">
    <property type="entry name" value="SuccDH_FuR_B_TM-su"/>
</dbReference>
<evidence type="ECO:0000256" key="3">
    <source>
        <dbReference type="ARBA" id="ARBA00004141"/>
    </source>
</evidence>
<evidence type="ECO:0000256" key="8">
    <source>
        <dbReference type="ARBA" id="ARBA00022723"/>
    </source>
</evidence>
<accession>A0ABZ0YXM9</accession>
<comment type="subunit">
    <text evidence="12">Part of an enzyme complex containing four subunits: a flavoprotein, an iron-sulfur protein, plus two membrane-anchoring proteins, SdhC and SdhD. The complex can form homotrimers.</text>
</comment>
<evidence type="ECO:0000256" key="2">
    <source>
        <dbReference type="ARBA" id="ARBA00004050"/>
    </source>
</evidence>